<dbReference type="AlphaFoldDB" id="A0A1H9TUY1"/>
<name>A0A1H9TUY1_9ACTN</name>
<dbReference type="Gene3D" id="3.40.630.30">
    <property type="match status" value="1"/>
</dbReference>
<dbReference type="Pfam" id="PF00583">
    <property type="entry name" value="Acetyltransf_1"/>
    <property type="match status" value="1"/>
</dbReference>
<feature type="domain" description="N-acetyltransferase" evidence="2">
    <location>
        <begin position="10"/>
        <end position="176"/>
    </location>
</feature>
<evidence type="ECO:0000256" key="1">
    <source>
        <dbReference type="SAM" id="MobiDB-lite"/>
    </source>
</evidence>
<accession>A0A1H9TUY1</accession>
<dbReference type="EMBL" id="FOGO01000007">
    <property type="protein sequence ID" value="SES00831.1"/>
    <property type="molecule type" value="Genomic_DNA"/>
</dbReference>
<organism evidence="3 4">
    <name type="scientific">Streptomyces qinglanensis</name>
    <dbReference type="NCBI Taxonomy" id="943816"/>
    <lineage>
        <taxon>Bacteria</taxon>
        <taxon>Bacillati</taxon>
        <taxon>Actinomycetota</taxon>
        <taxon>Actinomycetes</taxon>
        <taxon>Kitasatosporales</taxon>
        <taxon>Streptomycetaceae</taxon>
        <taxon>Streptomyces</taxon>
    </lineage>
</organism>
<keyword evidence="3" id="KW-0808">Transferase</keyword>
<dbReference type="InterPro" id="IPR000182">
    <property type="entry name" value="GNAT_dom"/>
</dbReference>
<sequence>MAEPVRREAAVIRPIVDGDWDAIAELERDAYGSIGLSEGRAALQARANASPATCFTLDLGLRTVGYVLALPYPAFRYPGLERAEEASRTVPSAPEGNLHLHDIVVAGPLRRRGLAQHLLHHLGRIARARGDARISLVSVGGSEGFWAARGFVPHPRIVSAGSGYGAGAVYMSKPVRAPGAASAPAGAPRRGPAMHHEVS</sequence>
<feature type="region of interest" description="Disordered" evidence="1">
    <location>
        <begin position="177"/>
        <end position="199"/>
    </location>
</feature>
<dbReference type="RefSeq" id="WP_075000968.1">
    <property type="nucleotide sequence ID" value="NZ_FOGO01000007.1"/>
</dbReference>
<dbReference type="GO" id="GO:0016747">
    <property type="term" value="F:acyltransferase activity, transferring groups other than amino-acyl groups"/>
    <property type="evidence" value="ECO:0007669"/>
    <property type="project" value="InterPro"/>
</dbReference>
<feature type="compositionally biased region" description="Low complexity" evidence="1">
    <location>
        <begin position="177"/>
        <end position="191"/>
    </location>
</feature>
<reference evidence="4" key="1">
    <citation type="submission" date="2016-10" db="EMBL/GenBank/DDBJ databases">
        <authorList>
            <person name="Varghese N."/>
            <person name="Submissions S."/>
        </authorList>
    </citation>
    <scope>NUCLEOTIDE SEQUENCE [LARGE SCALE GENOMIC DNA]</scope>
    <source>
        <strain evidence="4">CGMCC 4.6825</strain>
    </source>
</reference>
<dbReference type="STRING" id="943816.AN217_16350"/>
<evidence type="ECO:0000313" key="3">
    <source>
        <dbReference type="EMBL" id="SES00831.1"/>
    </source>
</evidence>
<evidence type="ECO:0000259" key="2">
    <source>
        <dbReference type="PROSITE" id="PS51186"/>
    </source>
</evidence>
<dbReference type="OrthoDB" id="3619482at2"/>
<evidence type="ECO:0000313" key="4">
    <source>
        <dbReference type="Proteomes" id="UP000182841"/>
    </source>
</evidence>
<gene>
    <name evidence="3" type="ORF">SAMN05421870_1079</name>
</gene>
<dbReference type="CDD" id="cd04301">
    <property type="entry name" value="NAT_SF"/>
    <property type="match status" value="1"/>
</dbReference>
<dbReference type="InterPro" id="IPR016181">
    <property type="entry name" value="Acyl_CoA_acyltransferase"/>
</dbReference>
<dbReference type="SUPFAM" id="SSF55729">
    <property type="entry name" value="Acyl-CoA N-acyltransferases (Nat)"/>
    <property type="match status" value="1"/>
</dbReference>
<dbReference type="Proteomes" id="UP000182841">
    <property type="component" value="Unassembled WGS sequence"/>
</dbReference>
<proteinExistence type="predicted"/>
<protein>
    <submittedName>
        <fullName evidence="3">Acetyltransferase (GNAT) family protein</fullName>
    </submittedName>
</protein>
<keyword evidence="4" id="KW-1185">Reference proteome</keyword>
<dbReference type="PROSITE" id="PS51186">
    <property type="entry name" value="GNAT"/>
    <property type="match status" value="1"/>
</dbReference>